<proteinExistence type="predicted"/>
<gene>
    <name evidence="1" type="ORF">ACFSYC_03690</name>
</gene>
<organism evidence="1 2">
    <name type="scientific">Mucilaginibacter antarcticus</name>
    <dbReference type="NCBI Taxonomy" id="1855725"/>
    <lineage>
        <taxon>Bacteria</taxon>
        <taxon>Pseudomonadati</taxon>
        <taxon>Bacteroidota</taxon>
        <taxon>Sphingobacteriia</taxon>
        <taxon>Sphingobacteriales</taxon>
        <taxon>Sphingobacteriaceae</taxon>
        <taxon>Mucilaginibacter</taxon>
    </lineage>
</organism>
<keyword evidence="2" id="KW-1185">Reference proteome</keyword>
<sequence>MNILKISLLFGLCVMVSSKSLFAQKIGKMKRISKTASTSATPCMDVLHLFTAANVPALAPEEEFAPLVSSTDETPPNLPGKGLAQHTMLYAGENCARMFLVKDGNVIWTYSTGKGGEFDDVWMLSNGNILFSKMQYVELISPDKKVLWRYDCNNSNGAKHTEVHTCQPIGLDKVMFVVNGLPPKLMIVNTKTGKVEVEHELPYIQPANPKDIHPQFRRARVTAQGTYLLSLQNLGMYVELDKNFKEIWRYKTTTPWAALRLKNGNTLMTDEVEWTTREVNSKNEIVWEFDCKKDLPAEYQFVAAPQTCTRLANGNTIFASQGRGGKGPQLIEVTKDKQVVWVLRDWKTVSGCTGLQVLDDPGIPEMPGQSEH</sequence>
<reference evidence="2" key="1">
    <citation type="journal article" date="2019" name="Int. J. Syst. Evol. Microbiol.">
        <title>The Global Catalogue of Microorganisms (GCM) 10K type strain sequencing project: providing services to taxonomists for standard genome sequencing and annotation.</title>
        <authorList>
            <consortium name="The Broad Institute Genomics Platform"/>
            <consortium name="The Broad Institute Genome Sequencing Center for Infectious Disease"/>
            <person name="Wu L."/>
            <person name="Ma J."/>
        </authorList>
    </citation>
    <scope>NUCLEOTIDE SEQUENCE [LARGE SCALE GENOMIC DNA]</scope>
    <source>
        <strain evidence="2">KCTC 52232</strain>
    </source>
</reference>
<dbReference type="InterPro" id="IPR015943">
    <property type="entry name" value="WD40/YVTN_repeat-like_dom_sf"/>
</dbReference>
<dbReference type="Gene3D" id="2.130.10.10">
    <property type="entry name" value="YVTN repeat-like/Quinoprotein amine dehydrogenase"/>
    <property type="match status" value="1"/>
</dbReference>
<dbReference type="Proteomes" id="UP001597601">
    <property type="component" value="Unassembled WGS sequence"/>
</dbReference>
<dbReference type="SUPFAM" id="SSF50998">
    <property type="entry name" value="Quinoprotein alcohol dehydrogenase-like"/>
    <property type="match status" value="1"/>
</dbReference>
<accession>A0ABW5XL05</accession>
<protein>
    <recommendedName>
        <fullName evidence="3">Arylsulfotransferase ASST</fullName>
    </recommendedName>
</protein>
<dbReference type="InterPro" id="IPR011047">
    <property type="entry name" value="Quinoprotein_ADH-like_sf"/>
</dbReference>
<evidence type="ECO:0000313" key="2">
    <source>
        <dbReference type="Proteomes" id="UP001597601"/>
    </source>
</evidence>
<dbReference type="RefSeq" id="WP_377123654.1">
    <property type="nucleotide sequence ID" value="NZ_JBHUON010000003.1"/>
</dbReference>
<evidence type="ECO:0000313" key="1">
    <source>
        <dbReference type="EMBL" id="MFD2863782.1"/>
    </source>
</evidence>
<dbReference type="EMBL" id="JBHUON010000003">
    <property type="protein sequence ID" value="MFD2863782.1"/>
    <property type="molecule type" value="Genomic_DNA"/>
</dbReference>
<comment type="caution">
    <text evidence="1">The sequence shown here is derived from an EMBL/GenBank/DDBJ whole genome shotgun (WGS) entry which is preliminary data.</text>
</comment>
<name>A0ABW5XL05_9SPHI</name>
<evidence type="ECO:0008006" key="3">
    <source>
        <dbReference type="Google" id="ProtNLM"/>
    </source>
</evidence>